<dbReference type="CDD" id="cd00338">
    <property type="entry name" value="Ser_Recombinase"/>
    <property type="match status" value="1"/>
</dbReference>
<proteinExistence type="predicted"/>
<dbReference type="InterPro" id="IPR036162">
    <property type="entry name" value="Resolvase-like_N_sf"/>
</dbReference>
<evidence type="ECO:0000256" key="2">
    <source>
        <dbReference type="ARBA" id="ARBA00023172"/>
    </source>
</evidence>
<dbReference type="KEGG" id="malv:MALV_08320"/>
<dbReference type="PANTHER" id="PTHR30461:SF2">
    <property type="entry name" value="SERINE RECOMBINASE PINE-RELATED"/>
    <property type="match status" value="1"/>
</dbReference>
<dbReference type="PROSITE" id="PS51737">
    <property type="entry name" value="RECOMBINASE_DNA_BIND"/>
    <property type="match status" value="1"/>
</dbReference>
<gene>
    <name evidence="5" type="ORF">MALV_08320</name>
</gene>
<dbReference type="AlphaFoldDB" id="A0A6N4UPY3"/>
<evidence type="ECO:0008006" key="7">
    <source>
        <dbReference type="Google" id="ProtNLM"/>
    </source>
</evidence>
<dbReference type="Proteomes" id="UP000466906">
    <property type="component" value="Chromosome"/>
</dbReference>
<reference evidence="5 6" key="1">
    <citation type="journal article" date="2019" name="Emerg. Microbes Infect.">
        <title>Comprehensive subspecies identification of 175 nontuberculous mycobacteria species based on 7547 genomic profiles.</title>
        <authorList>
            <person name="Matsumoto Y."/>
            <person name="Kinjo T."/>
            <person name="Motooka D."/>
            <person name="Nabeya D."/>
            <person name="Jung N."/>
            <person name="Uechi K."/>
            <person name="Horii T."/>
            <person name="Iida T."/>
            <person name="Fujita J."/>
            <person name="Nakamura S."/>
        </authorList>
    </citation>
    <scope>NUCLEOTIDE SEQUENCE [LARGE SCALE GENOMIC DNA]</scope>
    <source>
        <strain evidence="5 6">JCM 12272</strain>
    </source>
</reference>
<dbReference type="InterPro" id="IPR011109">
    <property type="entry name" value="DNA_bind_recombinase_dom"/>
</dbReference>
<keyword evidence="1" id="KW-0238">DNA-binding</keyword>
<accession>A0A6N4UPY3</accession>
<dbReference type="EMBL" id="AP022565">
    <property type="protein sequence ID" value="BBX25707.1"/>
    <property type="molecule type" value="Genomic_DNA"/>
</dbReference>
<dbReference type="Gene3D" id="3.40.50.1390">
    <property type="entry name" value="Resolvase, N-terminal catalytic domain"/>
    <property type="match status" value="1"/>
</dbReference>
<dbReference type="InterPro" id="IPR006119">
    <property type="entry name" value="Resolv_N"/>
</dbReference>
<protein>
    <recommendedName>
        <fullName evidence="7">Integrase</fullName>
    </recommendedName>
</protein>
<dbReference type="PANTHER" id="PTHR30461">
    <property type="entry name" value="DNA-INVERTASE FROM LAMBDOID PROPHAGE"/>
    <property type="match status" value="1"/>
</dbReference>
<evidence type="ECO:0000259" key="3">
    <source>
        <dbReference type="PROSITE" id="PS51736"/>
    </source>
</evidence>
<dbReference type="Pfam" id="PF00239">
    <property type="entry name" value="Resolvase"/>
    <property type="match status" value="1"/>
</dbReference>
<dbReference type="PROSITE" id="PS51736">
    <property type="entry name" value="RECOMBINASES_3"/>
    <property type="match status" value="1"/>
</dbReference>
<keyword evidence="6" id="KW-1185">Reference proteome</keyword>
<dbReference type="InterPro" id="IPR038109">
    <property type="entry name" value="DNA_bind_recomb_sf"/>
</dbReference>
<dbReference type="SUPFAM" id="SSF53041">
    <property type="entry name" value="Resolvase-like"/>
    <property type="match status" value="1"/>
</dbReference>
<dbReference type="GO" id="GO:0003677">
    <property type="term" value="F:DNA binding"/>
    <property type="evidence" value="ECO:0007669"/>
    <property type="project" value="UniProtKB-KW"/>
</dbReference>
<evidence type="ECO:0000313" key="6">
    <source>
        <dbReference type="Proteomes" id="UP000466906"/>
    </source>
</evidence>
<dbReference type="GO" id="GO:0000150">
    <property type="term" value="F:DNA strand exchange activity"/>
    <property type="evidence" value="ECO:0007669"/>
    <property type="project" value="InterPro"/>
</dbReference>
<evidence type="ECO:0000256" key="1">
    <source>
        <dbReference type="ARBA" id="ARBA00023125"/>
    </source>
</evidence>
<keyword evidence="2" id="KW-0233">DNA recombination</keyword>
<name>A0A6N4UPY3_9MYCO</name>
<dbReference type="RefSeq" id="WP_163661316.1">
    <property type="nucleotide sequence ID" value="NZ_AP022565.1"/>
</dbReference>
<dbReference type="InterPro" id="IPR050639">
    <property type="entry name" value="SSR_resolvase"/>
</dbReference>
<feature type="domain" description="Resolvase/invertase-type recombinase catalytic" evidence="3">
    <location>
        <begin position="8"/>
        <end position="153"/>
    </location>
</feature>
<organism evidence="5 6">
    <name type="scientific">Mycolicibacterium alvei</name>
    <dbReference type="NCBI Taxonomy" id="67081"/>
    <lineage>
        <taxon>Bacteria</taxon>
        <taxon>Bacillati</taxon>
        <taxon>Actinomycetota</taxon>
        <taxon>Actinomycetes</taxon>
        <taxon>Mycobacteriales</taxon>
        <taxon>Mycobacteriaceae</taxon>
        <taxon>Mycolicibacterium</taxon>
    </lineage>
</organism>
<evidence type="ECO:0000259" key="4">
    <source>
        <dbReference type="PROSITE" id="PS51737"/>
    </source>
</evidence>
<dbReference type="SMART" id="SM00857">
    <property type="entry name" value="Resolvase"/>
    <property type="match status" value="1"/>
</dbReference>
<dbReference type="Gene3D" id="3.90.1750.20">
    <property type="entry name" value="Putative Large Serine Recombinase, Chain B, Domain 2"/>
    <property type="match status" value="1"/>
</dbReference>
<dbReference type="Pfam" id="PF07508">
    <property type="entry name" value="Recombinase"/>
    <property type="match status" value="1"/>
</dbReference>
<evidence type="ECO:0000313" key="5">
    <source>
        <dbReference type="EMBL" id="BBX25707.1"/>
    </source>
</evidence>
<feature type="domain" description="Recombinase" evidence="4">
    <location>
        <begin position="161"/>
        <end position="300"/>
    </location>
</feature>
<sequence length="444" mass="49617">MNINRISHCVLYARLSVTKEESVSIARQVQSCRRYAEARGWEVVGEFVDDGVSATANRPEDRKGWSALLAAEGFDAVVIWKVDRLARRVLDFLHADETLQLRGAGLVAVEDPIDMTSPQGRAFAVMLAVFGEMEAEAIRARVRAARAQLIKDRRFAGGGIPYGYRSTANPEGPGRVLAQNPDTVGWLTDAVRMALRGTSVNAITTWLTNQRAPLPEGPRTSRNTGGRVWNRQTVDGLLRNPILAGMTPHNPGRARSAKRVDPFAVVRDECGAPVVNEPLAVITIDEFTALQRILDSRTCPQARKRSERETTSPFMSRVARCDDCEVYMCRGTNQRRPVIYCPKCRQTLSRTTFDPYLIARLLTERGSEPLGDSTVRDRWDAAGRDELARRKVLLTQLASLRVRRGVVGRYFDEDRVMLRWRPSGSNQSMREPDLVGGLRQTVTL</sequence>